<dbReference type="InterPro" id="IPR036164">
    <property type="entry name" value="bL21-like_sf"/>
</dbReference>
<keyword evidence="3 4" id="KW-0687">Ribonucleoprotein</keyword>
<dbReference type="GO" id="GO:0019843">
    <property type="term" value="F:rRNA binding"/>
    <property type="evidence" value="ECO:0007669"/>
    <property type="project" value="UniProtKB-UniRule"/>
</dbReference>
<dbReference type="NCBIfam" id="TIGR00061">
    <property type="entry name" value="L21"/>
    <property type="match status" value="1"/>
</dbReference>
<dbReference type="InterPro" id="IPR028909">
    <property type="entry name" value="bL21-like"/>
</dbReference>
<dbReference type="GO" id="GO:1990904">
    <property type="term" value="C:ribonucleoprotein complex"/>
    <property type="evidence" value="ECO:0007669"/>
    <property type="project" value="UniProtKB-KW"/>
</dbReference>
<reference evidence="6 7" key="1">
    <citation type="submission" date="2017-09" db="EMBL/GenBank/DDBJ databases">
        <title>Depth-based differentiation of microbial function through sediment-hosted aquifers and enrichment of novel symbionts in the deep terrestrial subsurface.</title>
        <authorList>
            <person name="Probst A.J."/>
            <person name="Ladd B."/>
            <person name="Jarett J.K."/>
            <person name="Geller-Mcgrath D.E."/>
            <person name="Sieber C.M."/>
            <person name="Emerson J.B."/>
            <person name="Anantharaman K."/>
            <person name="Thomas B.C."/>
            <person name="Malmstrom R."/>
            <person name="Stieglmeier M."/>
            <person name="Klingl A."/>
            <person name="Woyke T."/>
            <person name="Ryan C.M."/>
            <person name="Banfield J.F."/>
        </authorList>
    </citation>
    <scope>NUCLEOTIDE SEQUENCE [LARGE SCALE GENOMIC DNA]</scope>
    <source>
        <strain evidence="6">CG22_combo_CG10-13_8_21_14_all_42_17</strain>
    </source>
</reference>
<evidence type="ECO:0000256" key="2">
    <source>
        <dbReference type="ARBA" id="ARBA00022980"/>
    </source>
</evidence>
<comment type="subunit">
    <text evidence="4">Part of the 50S ribosomal subunit. Contacts protein L20.</text>
</comment>
<evidence type="ECO:0000256" key="1">
    <source>
        <dbReference type="ARBA" id="ARBA00008563"/>
    </source>
</evidence>
<dbReference type="Pfam" id="PF00829">
    <property type="entry name" value="Ribosomal_L21p"/>
    <property type="match status" value="1"/>
</dbReference>
<dbReference type="SUPFAM" id="SSF141091">
    <property type="entry name" value="L21p-like"/>
    <property type="match status" value="1"/>
</dbReference>
<dbReference type="GO" id="GO:0005840">
    <property type="term" value="C:ribosome"/>
    <property type="evidence" value="ECO:0007669"/>
    <property type="project" value="UniProtKB-KW"/>
</dbReference>
<dbReference type="InterPro" id="IPR001787">
    <property type="entry name" value="Ribosomal_bL21"/>
</dbReference>
<comment type="similarity">
    <text evidence="1 4 5">Belongs to the bacterial ribosomal protein bL21 family.</text>
</comment>
<dbReference type="PANTHER" id="PTHR21349">
    <property type="entry name" value="50S RIBOSOMAL PROTEIN L21"/>
    <property type="match status" value="1"/>
</dbReference>
<dbReference type="HAMAP" id="MF_01363">
    <property type="entry name" value="Ribosomal_bL21"/>
    <property type="match status" value="1"/>
</dbReference>
<keyword evidence="4 5" id="KW-0699">rRNA-binding</keyword>
<proteinExistence type="inferred from homology"/>
<dbReference type="AlphaFoldDB" id="A0A2H0BCN5"/>
<name>A0A2H0BCN5_9BACT</name>
<evidence type="ECO:0000256" key="4">
    <source>
        <dbReference type="HAMAP-Rule" id="MF_01363"/>
    </source>
</evidence>
<evidence type="ECO:0000256" key="5">
    <source>
        <dbReference type="RuleBase" id="RU000562"/>
    </source>
</evidence>
<keyword evidence="4 5" id="KW-0694">RNA-binding</keyword>
<evidence type="ECO:0000313" key="6">
    <source>
        <dbReference type="EMBL" id="PIP55445.1"/>
    </source>
</evidence>
<evidence type="ECO:0000313" key="7">
    <source>
        <dbReference type="Proteomes" id="UP000229794"/>
    </source>
</evidence>
<dbReference type="GO" id="GO:0005737">
    <property type="term" value="C:cytoplasm"/>
    <property type="evidence" value="ECO:0007669"/>
    <property type="project" value="UniProtKB-ARBA"/>
</dbReference>
<accession>A0A2H0BCN5</accession>
<comment type="caution">
    <text evidence="6">The sequence shown here is derived from an EMBL/GenBank/DDBJ whole genome shotgun (WGS) entry which is preliminary data.</text>
</comment>
<comment type="function">
    <text evidence="4 5">This protein binds to 23S rRNA in the presence of protein L20.</text>
</comment>
<gene>
    <name evidence="4 6" type="primary">rplU</name>
    <name evidence="6" type="ORF">COX06_03280</name>
</gene>
<protein>
    <recommendedName>
        <fullName evidence="4">Large ribosomal subunit protein bL21</fullName>
    </recommendedName>
</protein>
<sequence>MDKTKAKSENVYAVFATGGKQYRVTAGDKVKIEKLGPSTGIDQANYKEGDQLTFDKVLLVDDGASEATIGTPFIKGAEIKATLNKIARHKTIDVIKYKQKSRYFKKHGHRQPYFEIKIDSIK</sequence>
<dbReference type="PANTHER" id="PTHR21349:SF0">
    <property type="entry name" value="LARGE RIBOSOMAL SUBUNIT PROTEIN BL21M"/>
    <property type="match status" value="1"/>
</dbReference>
<keyword evidence="2 4" id="KW-0689">Ribosomal protein</keyword>
<dbReference type="GO" id="GO:0003735">
    <property type="term" value="F:structural constituent of ribosome"/>
    <property type="evidence" value="ECO:0007669"/>
    <property type="project" value="InterPro"/>
</dbReference>
<dbReference type="EMBL" id="PCST01000042">
    <property type="protein sequence ID" value="PIP55445.1"/>
    <property type="molecule type" value="Genomic_DNA"/>
</dbReference>
<dbReference type="Proteomes" id="UP000229794">
    <property type="component" value="Unassembled WGS sequence"/>
</dbReference>
<evidence type="ECO:0000256" key="3">
    <source>
        <dbReference type="ARBA" id="ARBA00023274"/>
    </source>
</evidence>
<organism evidence="6 7">
    <name type="scientific">Candidatus Zambryskibacteria bacterium CG22_combo_CG10-13_8_21_14_all_42_17</name>
    <dbReference type="NCBI Taxonomy" id="1975118"/>
    <lineage>
        <taxon>Bacteria</taxon>
        <taxon>Candidatus Zambryskiibacteriota</taxon>
    </lineage>
</organism>
<dbReference type="GO" id="GO:0006412">
    <property type="term" value="P:translation"/>
    <property type="evidence" value="ECO:0007669"/>
    <property type="project" value="UniProtKB-UniRule"/>
</dbReference>